<keyword evidence="4 7" id="KW-0949">S-adenosyl-L-methionine</keyword>
<dbReference type="SUPFAM" id="SSF53335">
    <property type="entry name" value="S-adenosyl-L-methionine-dependent methyltransferases"/>
    <property type="match status" value="1"/>
</dbReference>
<dbReference type="Gene3D" id="3.30.56.70">
    <property type="entry name" value="N2,N2-dimethylguanosine tRNA methyltransferase, C-terminal domain"/>
    <property type="match status" value="1"/>
</dbReference>
<evidence type="ECO:0000256" key="3">
    <source>
        <dbReference type="ARBA" id="ARBA00022679"/>
    </source>
</evidence>
<evidence type="ECO:0000256" key="7">
    <source>
        <dbReference type="PROSITE-ProRule" id="PRU00958"/>
    </source>
</evidence>
<dbReference type="GO" id="GO:0016423">
    <property type="term" value="F:tRNA (guanine) methyltransferase activity"/>
    <property type="evidence" value="ECO:0007669"/>
    <property type="project" value="InterPro"/>
</dbReference>
<evidence type="ECO:0000256" key="6">
    <source>
        <dbReference type="ARBA" id="ARBA00022884"/>
    </source>
</evidence>
<keyword evidence="1 7" id="KW-0820">tRNA-binding</keyword>
<dbReference type="InterPro" id="IPR042296">
    <property type="entry name" value="tRNA_met_Trm1_C"/>
</dbReference>
<protein>
    <submittedName>
        <fullName evidence="8">N(2),N(2)-dimethylguanosine tRNA methyltransferase</fullName>
    </submittedName>
</protein>
<dbReference type="GO" id="GO:0000049">
    <property type="term" value="F:tRNA binding"/>
    <property type="evidence" value="ECO:0007669"/>
    <property type="project" value="UniProtKB-UniRule"/>
</dbReference>
<dbReference type="GO" id="GO:0005634">
    <property type="term" value="C:nucleus"/>
    <property type="evidence" value="ECO:0007669"/>
    <property type="project" value="TreeGrafter"/>
</dbReference>
<evidence type="ECO:0000256" key="4">
    <source>
        <dbReference type="ARBA" id="ARBA00022691"/>
    </source>
</evidence>
<reference evidence="8" key="1">
    <citation type="submission" date="2015-06" db="UniProtKB">
        <authorList>
            <consortium name="EnsemblPlants"/>
        </authorList>
    </citation>
    <scope>IDENTIFICATION</scope>
</reference>
<organism evidence="8">
    <name type="scientific">Aegilops tauschii</name>
    <name type="common">Tausch's goatgrass</name>
    <name type="synonym">Aegilops squarrosa</name>
    <dbReference type="NCBI Taxonomy" id="37682"/>
    <lineage>
        <taxon>Eukaryota</taxon>
        <taxon>Viridiplantae</taxon>
        <taxon>Streptophyta</taxon>
        <taxon>Embryophyta</taxon>
        <taxon>Tracheophyta</taxon>
        <taxon>Spermatophyta</taxon>
        <taxon>Magnoliopsida</taxon>
        <taxon>Liliopsida</taxon>
        <taxon>Poales</taxon>
        <taxon>Poaceae</taxon>
        <taxon>BOP clade</taxon>
        <taxon>Pooideae</taxon>
        <taxon>Triticodae</taxon>
        <taxon>Triticeae</taxon>
        <taxon>Triticinae</taxon>
        <taxon>Aegilops</taxon>
    </lineage>
</organism>
<keyword evidence="3 7" id="KW-0808">Transferase</keyword>
<dbReference type="FunFam" id="3.30.56.70:FF:000001">
    <property type="entry name" value="tRNA (guanine(26)-N(2))-dimethyltransferase"/>
    <property type="match status" value="1"/>
</dbReference>
<evidence type="ECO:0000313" key="8">
    <source>
        <dbReference type="EnsemblPlants" id="EMT03985"/>
    </source>
</evidence>
<comment type="similarity">
    <text evidence="7">Belongs to the class I-like SAM-binding methyltransferase superfamily. Trm1 family.</text>
</comment>
<keyword evidence="2 7" id="KW-0489">Methyltransferase</keyword>
<dbReference type="Pfam" id="PF02005">
    <property type="entry name" value="TRM"/>
    <property type="match status" value="2"/>
</dbReference>
<evidence type="ECO:0000256" key="2">
    <source>
        <dbReference type="ARBA" id="ARBA00022603"/>
    </source>
</evidence>
<dbReference type="PROSITE" id="PS51626">
    <property type="entry name" value="SAM_MT_TRM1"/>
    <property type="match status" value="1"/>
</dbReference>
<proteinExistence type="inferred from homology"/>
<dbReference type="EnsemblPlants" id="EMT03985">
    <property type="protein sequence ID" value="EMT03985"/>
    <property type="gene ID" value="F775_21111"/>
</dbReference>
<name>M8AQG7_AEGTA</name>
<dbReference type="InterPro" id="IPR029063">
    <property type="entry name" value="SAM-dependent_MTases_sf"/>
</dbReference>
<dbReference type="GO" id="GO:0002940">
    <property type="term" value="P:tRNA N2-guanine methylation"/>
    <property type="evidence" value="ECO:0007669"/>
    <property type="project" value="TreeGrafter"/>
</dbReference>
<accession>M8AQG7</accession>
<dbReference type="Gene3D" id="3.40.50.150">
    <property type="entry name" value="Vaccinia Virus protein VP39"/>
    <property type="match status" value="2"/>
</dbReference>
<keyword evidence="6 7" id="KW-0694">RNA-binding</keyword>
<sequence length="304" mass="33536">MCGSGVRALRYLAQAGADFVWANDASDALHPVIVGNFSRFEPVPPEGQRRWVVSHLDATRLLAERYLRREYFDVIDVDSFGSEAEYIRAAFLALKIGGLLYLTSTDWRSARGYGGKCHITFCSLSSLSSYGAYIRPVPYPNEIGLRMLLGGAAREAAMLGFHIEPVFSYYAYHGPIFRAMDATSITVVGPLWTGPLHDRSSITEMLNLAVEWGWAHTSENGVTLEKLLGTMIEESDPRLPPGYIRLDEIASRAKVNSPPLGTLIHSLQKEGYAACRSHIGANAVKTNCPISSCIVVAREIRNLR</sequence>
<dbReference type="PANTHER" id="PTHR10631">
    <property type="entry name" value="N 2 ,N 2 -DIMETHYLGUANOSINE TRNA METHYLTRANSFERASE"/>
    <property type="match status" value="1"/>
</dbReference>
<dbReference type="PANTHER" id="PTHR10631:SF9">
    <property type="entry name" value="TRNA (GUANINE(26)-N(2))-DIMETHYLTRANSFERASE"/>
    <property type="match status" value="1"/>
</dbReference>
<dbReference type="AlphaFoldDB" id="M8AQG7"/>
<evidence type="ECO:0000256" key="5">
    <source>
        <dbReference type="ARBA" id="ARBA00022694"/>
    </source>
</evidence>
<keyword evidence="5 7" id="KW-0819">tRNA processing</keyword>
<evidence type="ECO:0000256" key="1">
    <source>
        <dbReference type="ARBA" id="ARBA00022555"/>
    </source>
</evidence>
<dbReference type="InterPro" id="IPR002905">
    <property type="entry name" value="Trm1"/>
</dbReference>